<name>A0A0M4D6J3_9BACT</name>
<evidence type="ECO:0000313" key="1">
    <source>
        <dbReference type="EMBL" id="ALC16585.1"/>
    </source>
</evidence>
<dbReference type="AlphaFoldDB" id="A0A0M4D6J3"/>
<sequence length="58" mass="6241">MTVEIRGNKLCIEIDLEKPTLSASRKTLVVASTRGNAVTAVEVDGKPVTIGLNAYIKR</sequence>
<dbReference type="KEGG" id="des:DSOUD_1810"/>
<reference evidence="1 2" key="1">
    <citation type="submission" date="2015-07" db="EMBL/GenBank/DDBJ databases">
        <title>Isolation and Genomic Characterization of a Novel Halophilic Metal-Reducing Deltaproteobacterium from the Deep Subsurface.</title>
        <authorList>
            <person name="Badalamenti J.P."/>
            <person name="Summers Z.M."/>
            <person name="Gralnick J.A."/>
            <person name="Bond D.R."/>
        </authorList>
    </citation>
    <scope>NUCLEOTIDE SEQUENCE [LARGE SCALE GENOMIC DNA]</scope>
    <source>
        <strain evidence="1 2">WTL</strain>
    </source>
</reference>
<gene>
    <name evidence="1" type="ORF">DSOUD_1810</name>
</gene>
<dbReference type="EMBL" id="CP010802">
    <property type="protein sequence ID" value="ALC16585.1"/>
    <property type="molecule type" value="Genomic_DNA"/>
</dbReference>
<proteinExistence type="predicted"/>
<dbReference type="STRING" id="1603606.DSOUD_1810"/>
<organism evidence="1 2">
    <name type="scientific">Desulfuromonas soudanensis</name>
    <dbReference type="NCBI Taxonomy" id="1603606"/>
    <lineage>
        <taxon>Bacteria</taxon>
        <taxon>Pseudomonadati</taxon>
        <taxon>Thermodesulfobacteriota</taxon>
        <taxon>Desulfuromonadia</taxon>
        <taxon>Desulfuromonadales</taxon>
        <taxon>Desulfuromonadaceae</taxon>
        <taxon>Desulfuromonas</taxon>
    </lineage>
</organism>
<accession>A0A0M4D6J3</accession>
<dbReference type="PATRIC" id="fig|1603606.3.peg.1965"/>
<dbReference type="Proteomes" id="UP000057158">
    <property type="component" value="Chromosome"/>
</dbReference>
<protein>
    <submittedName>
        <fullName evidence="1">Uncharacterized protein</fullName>
    </submittedName>
</protein>
<evidence type="ECO:0000313" key="2">
    <source>
        <dbReference type="Proteomes" id="UP000057158"/>
    </source>
</evidence>
<keyword evidence="2" id="KW-1185">Reference proteome</keyword>